<dbReference type="Pfam" id="PF09899">
    <property type="entry name" value="DUF2126"/>
    <property type="match status" value="1"/>
</dbReference>
<dbReference type="PANTHER" id="PTHR33490:SF1">
    <property type="entry name" value="SLL1233 PROTEIN"/>
    <property type="match status" value="1"/>
</dbReference>
<dbReference type="EMBL" id="CP029480">
    <property type="protein sequence ID" value="AWW00024.1"/>
    <property type="molecule type" value="Genomic_DNA"/>
</dbReference>
<dbReference type="InterPro" id="IPR038765">
    <property type="entry name" value="Papain-like_cys_pep_sf"/>
</dbReference>
<dbReference type="Pfam" id="PF01841">
    <property type="entry name" value="Transglut_core"/>
    <property type="match status" value="1"/>
</dbReference>
<dbReference type="RefSeq" id="WP_111373391.1">
    <property type="nucleotide sequence ID" value="NZ_CP029480.1"/>
</dbReference>
<dbReference type="Gene3D" id="3.10.620.30">
    <property type="match status" value="1"/>
</dbReference>
<dbReference type="Proteomes" id="UP000249873">
    <property type="component" value="Chromosome"/>
</dbReference>
<protein>
    <submittedName>
        <fullName evidence="2">IMP dehydrogenase</fullName>
    </submittedName>
</protein>
<proteinExistence type="predicted"/>
<organism evidence="2 3">
    <name type="scientific">Arcticibacterium luteifluviistationis</name>
    <dbReference type="NCBI Taxonomy" id="1784714"/>
    <lineage>
        <taxon>Bacteria</taxon>
        <taxon>Pseudomonadati</taxon>
        <taxon>Bacteroidota</taxon>
        <taxon>Cytophagia</taxon>
        <taxon>Cytophagales</taxon>
        <taxon>Leadbetterellaceae</taxon>
        <taxon>Arcticibacterium</taxon>
    </lineage>
</organism>
<evidence type="ECO:0000313" key="2">
    <source>
        <dbReference type="EMBL" id="AWW00024.1"/>
    </source>
</evidence>
<dbReference type="SUPFAM" id="SSF54001">
    <property type="entry name" value="Cysteine proteinases"/>
    <property type="match status" value="1"/>
</dbReference>
<evidence type="ECO:0000313" key="3">
    <source>
        <dbReference type="Proteomes" id="UP000249873"/>
    </source>
</evidence>
<dbReference type="PANTHER" id="PTHR33490">
    <property type="entry name" value="BLR5614 PROTEIN-RELATED"/>
    <property type="match status" value="1"/>
</dbReference>
<dbReference type="OrthoDB" id="9804872at2"/>
<gene>
    <name evidence="2" type="ORF">DJ013_18360</name>
</gene>
<dbReference type="KEGG" id="als:DJ013_18360"/>
<dbReference type="InterPro" id="IPR002931">
    <property type="entry name" value="Transglutaminase-like"/>
</dbReference>
<dbReference type="Pfam" id="PF08379">
    <property type="entry name" value="Bact_transglu_N"/>
    <property type="match status" value="1"/>
</dbReference>
<sequence length="1104" mass="125470">MSIRVAIRHQMHYDYDKFINVSPQVIRLKPAVHSRTPIHSYSLKISPENHFINWQQDPFGNFQARVVFPEKIKNLYVDVEVIADLIVINPFDFFVDEYAEKFPFKYEDHLQKELSPYFEIMEGGPLLKDFLDTKVPKEPMQIVDFLVAINQALYNQVNYTIRLEAGVQTCEDTLGKALGSCRDSAWVLVQIFRHLGLAARFVSGYLVQLTADEKSLDGPSGPEADFTDLHAWAEVFIPGAGWVGLDATSGLFAGEGHIPLSCTPSPGSAAPITGLLDACETTFTFKNEVIRIHEEPRVTKPYSDQQWQDILALGDKVDEDLEAMDVRLTMGGEPTFVSIDDMEGAEWNISADGSHKRKLAQELTLRIRDSFAPNGMLHFGQGKLYPGESLPRWQYGCFWRKDGLPIWENSALIASPAKKGTSTKEDGKLFFEKLAELLNIDQKAILPAYEDAFYFAWEEDKLPLDKDPLKLNLKDSVERRTLTENLTKGLNEPSGYVLPIRFNRKDEHWESCKWPFRKKNLFLVPGNSAIGYRLPLNSLPEKNMEEETYPRDPFAPLPNLEDYEAKLKAGKRTALATREDICFKTAMCLEVKDGRIQIFLPPQDLLEHYLEIVAAIHLVANELNTPVILEGYEPSSEGKLHKLMVTPDPGVIEVNTHPSASWKELVNTTLKLYEQAKLSRLGTEKFMIDGRHTGTGGGNHITIGGITPMDSPLLRKPKLLQSIITYWQHHPSLSYLFSGPFIGPTSQAPRVDEGRDDVLYELEIAFSQVPKEENPPLWISDRLFRNLLIDVTGNTHRAELCIDKLYSPYGAAGRQGILEFRGFDMPPHAHMSLAQNLLIRTLIARFWKSPYEKKLVRWGTELHDQFMLEHYVRQDLNQILSEIQESGYKIEPSWFDAFIEFRFPVLGRAQFDDISLELRWAIEPWNVLGEEVTSQGTARYVDSSVERVQVKVNGWNSDRYILACNETKIPLRATGQKGQFVAGVRYKAWAPPSALHPTIGVDTPLLFDIVDTWNNKSIGGFTYHVAHPGGRNYDTLPVNSMEAESRRHTRFYSEGHTQGSVKTVQEYTAVGRFFEETRETRTVNIPMEENTSNLSTTLDLRKRK</sequence>
<keyword evidence="3" id="KW-1185">Reference proteome</keyword>
<accession>A0A2Z4GGU8</accession>
<reference evidence="2 3" key="1">
    <citation type="submission" date="2018-05" db="EMBL/GenBank/DDBJ databases">
        <title>Complete genome sequence of Arcticibacterium luteifluviistationis SM1504T, a cytophagaceae bacterium isolated from Arctic surface seawater.</title>
        <authorList>
            <person name="Li Y."/>
            <person name="Qin Q.-L."/>
        </authorList>
    </citation>
    <scope>NUCLEOTIDE SEQUENCE [LARGE SCALE GENOMIC DNA]</scope>
    <source>
        <strain evidence="2 3">SM1504</strain>
    </source>
</reference>
<evidence type="ECO:0000259" key="1">
    <source>
        <dbReference type="SMART" id="SM00460"/>
    </source>
</evidence>
<feature type="domain" description="Transglutaminase-like" evidence="1">
    <location>
        <begin position="173"/>
        <end position="249"/>
    </location>
</feature>
<dbReference type="SMART" id="SM00460">
    <property type="entry name" value="TGc"/>
    <property type="match status" value="1"/>
</dbReference>
<dbReference type="InterPro" id="IPR018667">
    <property type="entry name" value="DUF2126"/>
</dbReference>
<name>A0A2Z4GGU8_9BACT</name>
<dbReference type="AlphaFoldDB" id="A0A2Z4GGU8"/>
<dbReference type="InterPro" id="IPR013589">
    <property type="entry name" value="Bac_transglu_N"/>
</dbReference>